<keyword evidence="3" id="KW-1185">Reference proteome</keyword>
<reference evidence="2 3" key="1">
    <citation type="submission" date="2017-12" db="EMBL/GenBank/DDBJ databases">
        <title>Comparative genomics of Botrytis spp.</title>
        <authorList>
            <person name="Valero-Jimenez C.A."/>
            <person name="Tapia P."/>
            <person name="Veloso J."/>
            <person name="Silva-Moreno E."/>
            <person name="Staats M."/>
            <person name="Valdes J.H."/>
            <person name="Van Kan J.A.L."/>
        </authorList>
    </citation>
    <scope>NUCLEOTIDE SEQUENCE [LARGE SCALE GENOMIC DNA]</scope>
    <source>
        <strain evidence="2 3">Bh0001</strain>
    </source>
</reference>
<dbReference type="EMBL" id="PQXK01000062">
    <property type="protein sequence ID" value="TGO39030.1"/>
    <property type="molecule type" value="Genomic_DNA"/>
</dbReference>
<protein>
    <submittedName>
        <fullName evidence="2">Uncharacterized protein</fullName>
    </submittedName>
</protein>
<feature type="region of interest" description="Disordered" evidence="1">
    <location>
        <begin position="14"/>
        <end position="55"/>
    </location>
</feature>
<evidence type="ECO:0000313" key="2">
    <source>
        <dbReference type="EMBL" id="TGO39030.1"/>
    </source>
</evidence>
<dbReference type="AlphaFoldDB" id="A0A4Z1GV36"/>
<evidence type="ECO:0000313" key="3">
    <source>
        <dbReference type="Proteomes" id="UP000297814"/>
    </source>
</evidence>
<gene>
    <name evidence="2" type="ORF">BHYA_0062g00330</name>
</gene>
<organism evidence="2 3">
    <name type="scientific">Botrytis hyacinthi</name>
    <dbReference type="NCBI Taxonomy" id="278943"/>
    <lineage>
        <taxon>Eukaryota</taxon>
        <taxon>Fungi</taxon>
        <taxon>Dikarya</taxon>
        <taxon>Ascomycota</taxon>
        <taxon>Pezizomycotina</taxon>
        <taxon>Leotiomycetes</taxon>
        <taxon>Helotiales</taxon>
        <taxon>Sclerotiniaceae</taxon>
        <taxon>Botrytis</taxon>
    </lineage>
</organism>
<evidence type="ECO:0000256" key="1">
    <source>
        <dbReference type="SAM" id="MobiDB-lite"/>
    </source>
</evidence>
<comment type="caution">
    <text evidence="2">The sequence shown here is derived from an EMBL/GenBank/DDBJ whole genome shotgun (WGS) entry which is preliminary data.</text>
</comment>
<name>A0A4Z1GV36_9HELO</name>
<accession>A0A4Z1GV36</accession>
<sequence>MQYGGFERTCDVKVEPNIQPPTQFAIQTPENSTDNSTEDRPEVGTKHRRATKPSTCVRERDLAKLIRGQLSGEKSDMQQFSGVDCWGALA</sequence>
<proteinExistence type="predicted"/>
<dbReference type="Proteomes" id="UP000297814">
    <property type="component" value="Unassembled WGS sequence"/>
</dbReference>
<feature type="compositionally biased region" description="Polar residues" evidence="1">
    <location>
        <begin position="20"/>
        <end position="35"/>
    </location>
</feature>